<dbReference type="InterPro" id="IPR001461">
    <property type="entry name" value="Aspartic_peptidase_A1"/>
</dbReference>
<comment type="similarity">
    <text evidence="1 2">Belongs to the peptidase A1 family.</text>
</comment>
<sequence>MRWLKIRRCVVTIKATVRQFSAHLYPNTINSCNTTVIAQIDKMFKYFAFLTICVALASANLVSVPIYKNLKYNRTRASVQAETAYLRSKYNIPGARSATVELENEYNFEYFGKITIGTPAQDFLVIFDTGSSNLWVPSSTCPSSDEACQNHNKYTSSASSTYVKNGESFSIEYGSGSLSGFLSEDTVSVGGLSIKKQVFAEATAEPGDSFVDAPFDGILGMAFQSIAVNNVVPPFYNLYSQGLVSENLFSFYLASAGTSSQGGQLILGGSDSSLYQGSLTYVSLSQETYWQFSLGGATMNGKVLCSSGCQAIADTGTSLLVAPYSAYNAFVNIVDPDGDSTVDCSSISSLPDIDFVIGGKTFSVPASKYILNENDQCSLAVSYIGTDFWILGDIFLDLYYAEFDMGNSRIGFAPVA</sequence>
<dbReference type="PROSITE" id="PS51767">
    <property type="entry name" value="PEPTIDASE_A1"/>
    <property type="match status" value="1"/>
</dbReference>
<reference evidence="6" key="1">
    <citation type="submission" date="2025-08" db="UniProtKB">
        <authorList>
            <consortium name="RefSeq"/>
        </authorList>
    </citation>
    <scope>IDENTIFICATION</scope>
    <source>
        <tissue evidence="6">Adult</tissue>
    </source>
</reference>
<dbReference type="SUPFAM" id="SSF50630">
    <property type="entry name" value="Acid proteases"/>
    <property type="match status" value="1"/>
</dbReference>
<feature type="transmembrane region" description="Helical" evidence="3">
    <location>
        <begin position="46"/>
        <end position="67"/>
    </location>
</feature>
<keyword evidence="3" id="KW-1133">Transmembrane helix</keyword>
<evidence type="ECO:0000256" key="2">
    <source>
        <dbReference type="RuleBase" id="RU000454"/>
    </source>
</evidence>
<evidence type="ECO:0000259" key="4">
    <source>
        <dbReference type="PROSITE" id="PS51767"/>
    </source>
</evidence>
<keyword evidence="5" id="KW-1185">Reference proteome</keyword>
<evidence type="ECO:0000313" key="5">
    <source>
        <dbReference type="Proteomes" id="UP001652620"/>
    </source>
</evidence>
<evidence type="ECO:0000256" key="1">
    <source>
        <dbReference type="ARBA" id="ARBA00007447"/>
    </source>
</evidence>
<dbReference type="RefSeq" id="XP_049315380.1">
    <property type="nucleotide sequence ID" value="XM_049459423.1"/>
</dbReference>
<evidence type="ECO:0000256" key="3">
    <source>
        <dbReference type="SAM" id="Phobius"/>
    </source>
</evidence>
<keyword evidence="3" id="KW-0472">Membrane</keyword>
<keyword evidence="3" id="KW-0812">Transmembrane</keyword>
<dbReference type="PRINTS" id="PR00792">
    <property type="entry name" value="PEPSIN"/>
</dbReference>
<name>A0ABM3K1M5_BACDO</name>
<feature type="domain" description="Peptidase A1" evidence="4">
    <location>
        <begin position="110"/>
        <end position="413"/>
    </location>
</feature>
<organism evidence="5 6">
    <name type="scientific">Bactrocera dorsalis</name>
    <name type="common">Oriental fruit fly</name>
    <name type="synonym">Dacus dorsalis</name>
    <dbReference type="NCBI Taxonomy" id="27457"/>
    <lineage>
        <taxon>Eukaryota</taxon>
        <taxon>Metazoa</taxon>
        <taxon>Ecdysozoa</taxon>
        <taxon>Arthropoda</taxon>
        <taxon>Hexapoda</taxon>
        <taxon>Insecta</taxon>
        <taxon>Pterygota</taxon>
        <taxon>Neoptera</taxon>
        <taxon>Endopterygota</taxon>
        <taxon>Diptera</taxon>
        <taxon>Brachycera</taxon>
        <taxon>Muscomorpha</taxon>
        <taxon>Tephritoidea</taxon>
        <taxon>Tephritidae</taxon>
        <taxon>Bactrocera</taxon>
        <taxon>Bactrocera</taxon>
    </lineage>
</organism>
<dbReference type="InterPro" id="IPR001969">
    <property type="entry name" value="Aspartic_peptidase_AS"/>
</dbReference>
<protein>
    <submittedName>
        <fullName evidence="6">Lysosomal aspartic protease-like</fullName>
    </submittedName>
</protein>
<dbReference type="PROSITE" id="PS00141">
    <property type="entry name" value="ASP_PROTEASE"/>
    <property type="match status" value="2"/>
</dbReference>
<dbReference type="InterPro" id="IPR033121">
    <property type="entry name" value="PEPTIDASE_A1"/>
</dbReference>
<dbReference type="Gene3D" id="2.40.70.10">
    <property type="entry name" value="Acid Proteases"/>
    <property type="match status" value="2"/>
</dbReference>
<keyword evidence="2" id="KW-0378">Hydrolase</keyword>
<accession>A0ABM3K1M5</accession>
<keyword evidence="2" id="KW-0064">Aspartyl protease</keyword>
<dbReference type="PANTHER" id="PTHR47966">
    <property type="entry name" value="BETA-SITE APP-CLEAVING ENZYME, ISOFORM A-RELATED"/>
    <property type="match status" value="1"/>
</dbReference>
<evidence type="ECO:0000313" key="6">
    <source>
        <dbReference type="RefSeq" id="XP_049315380.1"/>
    </source>
</evidence>
<keyword evidence="2" id="KW-0645">Protease</keyword>
<dbReference type="Pfam" id="PF00026">
    <property type="entry name" value="Asp"/>
    <property type="match status" value="1"/>
</dbReference>
<dbReference type="PANTHER" id="PTHR47966:SF51">
    <property type="entry name" value="BETA-SITE APP-CLEAVING ENZYME, ISOFORM A-RELATED"/>
    <property type="match status" value="1"/>
</dbReference>
<proteinExistence type="inferred from homology"/>
<dbReference type="GeneID" id="125779031"/>
<dbReference type="InterPro" id="IPR021109">
    <property type="entry name" value="Peptidase_aspartic_dom_sf"/>
</dbReference>
<gene>
    <name evidence="6" type="primary">LOC125779031</name>
</gene>
<dbReference type="Proteomes" id="UP001652620">
    <property type="component" value="Chromosome 5"/>
</dbReference>